<comment type="caution">
    <text evidence="3">The sequence shown here is derived from an EMBL/GenBank/DDBJ whole genome shotgun (WGS) entry which is preliminary data.</text>
</comment>
<dbReference type="PRINTS" id="PR00837">
    <property type="entry name" value="V5TPXLIKE"/>
</dbReference>
<dbReference type="SMART" id="SM00198">
    <property type="entry name" value="SCP"/>
    <property type="match status" value="1"/>
</dbReference>
<evidence type="ECO:0000313" key="4">
    <source>
        <dbReference type="Proteomes" id="UP000316238"/>
    </source>
</evidence>
<feature type="domain" description="SCP" evidence="2">
    <location>
        <begin position="62"/>
        <end position="204"/>
    </location>
</feature>
<dbReference type="GO" id="GO:0005576">
    <property type="term" value="C:extracellular region"/>
    <property type="evidence" value="ECO:0007669"/>
    <property type="project" value="InterPro"/>
</dbReference>
<dbReference type="FunFam" id="3.40.33.10:FF:000004">
    <property type="entry name" value="CAP, cysteine-rich secretory protein, antigen 5"/>
    <property type="match status" value="1"/>
</dbReference>
<gene>
    <name evidence="3" type="ORF">CDV28_10887</name>
</gene>
<dbReference type="Gene3D" id="3.40.33.10">
    <property type="entry name" value="CAP"/>
    <property type="match status" value="1"/>
</dbReference>
<dbReference type="PROSITE" id="PS01009">
    <property type="entry name" value="CRISP_1"/>
    <property type="match status" value="1"/>
</dbReference>
<reference evidence="3" key="1">
    <citation type="submission" date="2017-07" db="EMBL/GenBank/DDBJ databases">
        <title>The cable genome - Insights into the physiology and evolution of filamentous bacteria capable of sulfide oxidation via long distance electron transfer.</title>
        <authorList>
            <person name="Thorup C."/>
            <person name="Bjerg J.T."/>
            <person name="Schreiber L."/>
            <person name="Nielsen L.P."/>
            <person name="Kjeldsen K.U."/>
            <person name="Boesen T."/>
            <person name="Boggild A."/>
            <person name="Meysman F."/>
            <person name="Geelhoed J."/>
            <person name="Schramm A."/>
        </authorList>
    </citation>
    <scope>NUCLEOTIDE SEQUENCE [LARGE SCALE GENOMIC DNA]</scope>
    <source>
        <strain evidence="3">GS</strain>
    </source>
</reference>
<protein>
    <submittedName>
        <fullName evidence="3">Cysteine-rich secretory protein family protein</fullName>
    </submittedName>
</protein>
<evidence type="ECO:0000256" key="1">
    <source>
        <dbReference type="SAM" id="SignalP"/>
    </source>
</evidence>
<name>A0A521G2V2_9BACT</name>
<dbReference type="InterPro" id="IPR001283">
    <property type="entry name" value="CRISP-related"/>
</dbReference>
<evidence type="ECO:0000313" key="3">
    <source>
        <dbReference type="EMBL" id="TAA75347.1"/>
    </source>
</evidence>
<dbReference type="PANTHER" id="PTHR10334">
    <property type="entry name" value="CYSTEINE-RICH SECRETORY PROTEIN-RELATED"/>
    <property type="match status" value="1"/>
</dbReference>
<dbReference type="Pfam" id="PF00188">
    <property type="entry name" value="CAP"/>
    <property type="match status" value="1"/>
</dbReference>
<keyword evidence="1" id="KW-0732">Signal</keyword>
<dbReference type="PROSITE" id="PS01010">
    <property type="entry name" value="CRISP_2"/>
    <property type="match status" value="1"/>
</dbReference>
<organism evidence="3 4">
    <name type="scientific">Candidatus Electronema aureum</name>
    <dbReference type="NCBI Taxonomy" id="2005002"/>
    <lineage>
        <taxon>Bacteria</taxon>
        <taxon>Pseudomonadati</taxon>
        <taxon>Thermodesulfobacteriota</taxon>
        <taxon>Desulfobulbia</taxon>
        <taxon>Desulfobulbales</taxon>
        <taxon>Desulfobulbaceae</taxon>
        <taxon>Candidatus Electronema</taxon>
    </lineage>
</organism>
<sequence>MITKKTLSILPSSFFLSIFCLAACGQTQTIRVDVSADHPDGVVLLDGYYEETDTFAEGVGTVDSTVMLATHNRWRSEVGVPDLVWSESLAQAAQSWADHLSNNGCCAMSHSDSGYGENIYKVSAVVWSNGRREIQSRSPQQIVDGWASEAKDYDYENNTCNGICGHYTQIVWRDTTEIGCAVAVCPDKSQMLVCNYAPTGNVEGQKPY</sequence>
<feature type="signal peptide" evidence="1">
    <location>
        <begin position="1"/>
        <end position="22"/>
    </location>
</feature>
<dbReference type="Proteomes" id="UP000316238">
    <property type="component" value="Unassembled WGS sequence"/>
</dbReference>
<evidence type="ECO:0000259" key="2">
    <source>
        <dbReference type="SMART" id="SM00198"/>
    </source>
</evidence>
<dbReference type="SUPFAM" id="SSF55797">
    <property type="entry name" value="PR-1-like"/>
    <property type="match status" value="1"/>
</dbReference>
<proteinExistence type="predicted"/>
<dbReference type="EMBL" id="NQJD01000008">
    <property type="protein sequence ID" value="TAA75347.1"/>
    <property type="molecule type" value="Genomic_DNA"/>
</dbReference>
<feature type="chain" id="PRO_5022220325" evidence="1">
    <location>
        <begin position="23"/>
        <end position="208"/>
    </location>
</feature>
<dbReference type="InterPro" id="IPR035940">
    <property type="entry name" value="CAP_sf"/>
</dbReference>
<keyword evidence="4" id="KW-1185">Reference proteome</keyword>
<accession>A0A521G2V2</accession>
<dbReference type="AlphaFoldDB" id="A0A521G2V2"/>
<dbReference type="InterPro" id="IPR014044">
    <property type="entry name" value="CAP_dom"/>
</dbReference>
<dbReference type="InterPro" id="IPR018244">
    <property type="entry name" value="Allrgn_V5/Tpx1_CS"/>
</dbReference>